<dbReference type="Proteomes" id="UP000251995">
    <property type="component" value="Chromosome"/>
</dbReference>
<evidence type="ECO:0000256" key="8">
    <source>
        <dbReference type="ARBA" id="ARBA00022679"/>
    </source>
</evidence>
<feature type="domain" description="Lumazine-binding" evidence="12">
    <location>
        <begin position="97"/>
        <end position="193"/>
    </location>
</feature>
<organism evidence="13 14">
    <name type="scientific">Acidipropionibacterium virtanenii</name>
    <dbReference type="NCBI Taxonomy" id="2057246"/>
    <lineage>
        <taxon>Bacteria</taxon>
        <taxon>Bacillati</taxon>
        <taxon>Actinomycetota</taxon>
        <taxon>Actinomycetes</taxon>
        <taxon>Propionibacteriales</taxon>
        <taxon>Propionibacteriaceae</taxon>
        <taxon>Acidipropionibacterium</taxon>
    </lineage>
</organism>
<evidence type="ECO:0000256" key="5">
    <source>
        <dbReference type="ARBA" id="ARBA00012827"/>
    </source>
</evidence>
<evidence type="ECO:0000313" key="14">
    <source>
        <dbReference type="Proteomes" id="UP000251995"/>
    </source>
</evidence>
<dbReference type="EMBL" id="CP025198">
    <property type="protein sequence ID" value="AXE38224.1"/>
    <property type="molecule type" value="Genomic_DNA"/>
</dbReference>
<reference evidence="13 14" key="1">
    <citation type="submission" date="2017-12" db="EMBL/GenBank/DDBJ databases">
        <title>The whole genome sequence of the Acidipropionibacterium virtanenii sp. nov. type strain JS278.</title>
        <authorList>
            <person name="Laine P."/>
            <person name="Deptula P."/>
            <person name="Varmanen P."/>
            <person name="Auvinen P."/>
        </authorList>
    </citation>
    <scope>NUCLEOTIDE SEQUENCE [LARGE SCALE GENOMIC DNA]</scope>
    <source>
        <strain evidence="13 14">JS278</strain>
    </source>
</reference>
<keyword evidence="9" id="KW-0677">Repeat</keyword>
<evidence type="ECO:0000313" key="13">
    <source>
        <dbReference type="EMBL" id="AXE38224.1"/>
    </source>
</evidence>
<evidence type="ECO:0000256" key="9">
    <source>
        <dbReference type="ARBA" id="ARBA00022737"/>
    </source>
</evidence>
<evidence type="ECO:0000256" key="7">
    <source>
        <dbReference type="ARBA" id="ARBA00022619"/>
    </source>
</evidence>
<dbReference type="PIRSF" id="PIRSF000498">
    <property type="entry name" value="Riboflavin_syn_A"/>
    <property type="match status" value="1"/>
</dbReference>
<evidence type="ECO:0000256" key="2">
    <source>
        <dbReference type="ARBA" id="ARBA00002803"/>
    </source>
</evidence>
<dbReference type="InterPro" id="IPR026017">
    <property type="entry name" value="Lumazine-bd_dom"/>
</dbReference>
<evidence type="ECO:0000256" key="11">
    <source>
        <dbReference type="PROSITE-ProRule" id="PRU00524"/>
    </source>
</evidence>
<evidence type="ECO:0000256" key="10">
    <source>
        <dbReference type="NCBIfam" id="TIGR00187"/>
    </source>
</evidence>
<dbReference type="RefSeq" id="WP_114044269.1">
    <property type="nucleotide sequence ID" value="NZ_CP025198.1"/>
</dbReference>
<comment type="function">
    <text evidence="2">Catalyzes the dismutation of two molecules of 6,7-dimethyl-8-ribityllumazine, resulting in the formation of riboflavin and 5-amino-6-(D-ribitylamino)uracil.</text>
</comment>
<sequence length="210" mass="21623">MFTGLVEELGEVVSLESGAESAVMAIRGPLVTSDATLGSSIAVDGVCLTVTGVDGDVFTVDVMAETLARSGLGRLVPGTEVNLERPVPAGGRLGGHVVQGHVDGTARLVSRTPGDRWETLRFSAPQKLARYIVEKGSIAVDGISLTVAATGPGWFEVSLIPTTLATTVLGRLGIGEEVNLEVDVLAKYVESLLGAASGDADAHDDEGEAR</sequence>
<dbReference type="NCBIfam" id="TIGR00187">
    <property type="entry name" value="ribE"/>
    <property type="match status" value="1"/>
</dbReference>
<dbReference type="FunFam" id="2.40.30.20:FF:000003">
    <property type="entry name" value="Riboflavin synthase, alpha subunit"/>
    <property type="match status" value="1"/>
</dbReference>
<dbReference type="GO" id="GO:0004746">
    <property type="term" value="F:riboflavin synthase activity"/>
    <property type="evidence" value="ECO:0007669"/>
    <property type="project" value="UniProtKB-UniRule"/>
</dbReference>
<dbReference type="PANTHER" id="PTHR21098">
    <property type="entry name" value="RIBOFLAVIN SYNTHASE ALPHA CHAIN"/>
    <property type="match status" value="1"/>
</dbReference>
<dbReference type="AlphaFoldDB" id="A0A344USH6"/>
<evidence type="ECO:0000256" key="4">
    <source>
        <dbReference type="ARBA" id="ARBA00011233"/>
    </source>
</evidence>
<keyword evidence="8 13" id="KW-0808">Transferase</keyword>
<dbReference type="SUPFAM" id="SSF63380">
    <property type="entry name" value="Riboflavin synthase domain-like"/>
    <property type="match status" value="2"/>
</dbReference>
<dbReference type="NCBIfam" id="NF006767">
    <property type="entry name" value="PRK09289.1"/>
    <property type="match status" value="1"/>
</dbReference>
<accession>A0A344USH6</accession>
<dbReference type="InterPro" id="IPR001783">
    <property type="entry name" value="Lumazine-bd"/>
</dbReference>
<evidence type="ECO:0000256" key="1">
    <source>
        <dbReference type="ARBA" id="ARBA00000968"/>
    </source>
</evidence>
<dbReference type="InterPro" id="IPR023366">
    <property type="entry name" value="ATP_synth_asu-like_sf"/>
</dbReference>
<dbReference type="FunFam" id="2.40.30.20:FF:000004">
    <property type="entry name" value="Riboflavin synthase, alpha subunit"/>
    <property type="match status" value="1"/>
</dbReference>
<dbReference type="PROSITE" id="PS51177">
    <property type="entry name" value="LUMAZINE_BIND"/>
    <property type="match status" value="2"/>
</dbReference>
<dbReference type="KEGG" id="acij:JS278_01041"/>
<proteinExistence type="predicted"/>
<gene>
    <name evidence="13" type="primary">ribE</name>
    <name evidence="13" type="ORF">JS278_01041</name>
</gene>
<dbReference type="Gene3D" id="2.40.30.20">
    <property type="match status" value="2"/>
</dbReference>
<dbReference type="CDD" id="cd00402">
    <property type="entry name" value="Riboflavin_synthase_like"/>
    <property type="match status" value="1"/>
</dbReference>
<dbReference type="GO" id="GO:0009231">
    <property type="term" value="P:riboflavin biosynthetic process"/>
    <property type="evidence" value="ECO:0007669"/>
    <property type="project" value="UniProtKB-KW"/>
</dbReference>
<evidence type="ECO:0000256" key="3">
    <source>
        <dbReference type="ARBA" id="ARBA00004887"/>
    </source>
</evidence>
<dbReference type="Pfam" id="PF00677">
    <property type="entry name" value="Lum_binding"/>
    <property type="match status" value="2"/>
</dbReference>
<feature type="domain" description="Lumazine-binding" evidence="12">
    <location>
        <begin position="1"/>
        <end position="96"/>
    </location>
</feature>
<evidence type="ECO:0000256" key="6">
    <source>
        <dbReference type="ARBA" id="ARBA00013950"/>
    </source>
</evidence>
<dbReference type="OrthoDB" id="9788537at2"/>
<comment type="pathway">
    <text evidence="3">Cofactor biosynthesis; riboflavin biosynthesis; riboflavin from 2-hydroxy-3-oxobutyl phosphate and 5-amino-6-(D-ribitylamino)uracil: step 2/2.</text>
</comment>
<dbReference type="EC" id="2.5.1.9" evidence="5 10"/>
<dbReference type="InterPro" id="IPR017938">
    <property type="entry name" value="Riboflavin_synthase-like_b-brl"/>
</dbReference>
<comment type="subunit">
    <text evidence="4">Homotrimer.</text>
</comment>
<dbReference type="PANTHER" id="PTHR21098:SF12">
    <property type="entry name" value="RIBOFLAVIN SYNTHASE"/>
    <property type="match status" value="1"/>
</dbReference>
<feature type="repeat" description="Lumazine-binding" evidence="11">
    <location>
        <begin position="1"/>
        <end position="96"/>
    </location>
</feature>
<name>A0A344USH6_9ACTN</name>
<feature type="repeat" description="Lumazine-binding" evidence="11">
    <location>
        <begin position="97"/>
        <end position="193"/>
    </location>
</feature>
<protein>
    <recommendedName>
        <fullName evidence="6 10">Riboflavin synthase</fullName>
        <ecNumber evidence="5 10">2.5.1.9</ecNumber>
    </recommendedName>
</protein>
<evidence type="ECO:0000259" key="12">
    <source>
        <dbReference type="PROSITE" id="PS51177"/>
    </source>
</evidence>
<keyword evidence="7" id="KW-0686">Riboflavin biosynthesis</keyword>
<keyword evidence="14" id="KW-1185">Reference proteome</keyword>
<comment type="catalytic activity">
    <reaction evidence="1">
        <text>2 6,7-dimethyl-8-(1-D-ribityl)lumazine + H(+) = 5-amino-6-(D-ribitylamino)uracil + riboflavin</text>
        <dbReference type="Rhea" id="RHEA:20772"/>
        <dbReference type="ChEBI" id="CHEBI:15378"/>
        <dbReference type="ChEBI" id="CHEBI:15934"/>
        <dbReference type="ChEBI" id="CHEBI:57986"/>
        <dbReference type="ChEBI" id="CHEBI:58201"/>
        <dbReference type="EC" id="2.5.1.9"/>
    </reaction>
</comment>